<dbReference type="PRINTS" id="PR00248">
    <property type="entry name" value="GPCRMGR"/>
</dbReference>
<dbReference type="PROSITE" id="PS00979">
    <property type="entry name" value="G_PROTEIN_RECEP_F3_1"/>
    <property type="match status" value="1"/>
</dbReference>
<feature type="transmembrane region" description="Helical" evidence="11">
    <location>
        <begin position="607"/>
        <end position="634"/>
    </location>
</feature>
<feature type="transmembrane region" description="Helical" evidence="11">
    <location>
        <begin position="720"/>
        <end position="742"/>
    </location>
</feature>
<feature type="signal peptide" evidence="12">
    <location>
        <begin position="1"/>
        <end position="37"/>
    </location>
</feature>
<dbReference type="PANTHER" id="PTHR24060">
    <property type="entry name" value="METABOTROPIC GLUTAMATE RECEPTOR"/>
    <property type="match status" value="1"/>
</dbReference>
<feature type="chain" id="PRO_5040814972" evidence="12">
    <location>
        <begin position="38"/>
        <end position="1035"/>
    </location>
</feature>
<dbReference type="InterPro" id="IPR001828">
    <property type="entry name" value="ANF_lig-bd_rcpt"/>
</dbReference>
<evidence type="ECO:0000256" key="12">
    <source>
        <dbReference type="SAM" id="SignalP"/>
    </source>
</evidence>
<evidence type="ECO:0000313" key="14">
    <source>
        <dbReference type="Proteomes" id="UP001165740"/>
    </source>
</evidence>
<keyword evidence="9" id="KW-0325">Glycoprotein</keyword>
<dbReference type="RefSeq" id="XP_055883347.1">
    <property type="nucleotide sequence ID" value="XM_056027372.1"/>
</dbReference>
<gene>
    <name evidence="15" type="primary">LOC106068234</name>
</gene>
<keyword evidence="8" id="KW-0675">Receptor</keyword>
<evidence type="ECO:0000256" key="7">
    <source>
        <dbReference type="ARBA" id="ARBA00023136"/>
    </source>
</evidence>
<dbReference type="PRINTS" id="PR00593">
    <property type="entry name" value="MTABOTROPICR"/>
</dbReference>
<dbReference type="SUPFAM" id="SSF53822">
    <property type="entry name" value="Periplasmic binding protein-like I"/>
    <property type="match status" value="1"/>
</dbReference>
<evidence type="ECO:0000256" key="10">
    <source>
        <dbReference type="ARBA" id="ARBA00023224"/>
    </source>
</evidence>
<feature type="transmembrane region" description="Helical" evidence="11">
    <location>
        <begin position="840"/>
        <end position="859"/>
    </location>
</feature>
<organism evidence="14 15">
    <name type="scientific">Biomphalaria glabrata</name>
    <name type="common">Bloodfluke planorb</name>
    <name type="synonym">Freshwater snail</name>
    <dbReference type="NCBI Taxonomy" id="6526"/>
    <lineage>
        <taxon>Eukaryota</taxon>
        <taxon>Metazoa</taxon>
        <taxon>Spiralia</taxon>
        <taxon>Lophotrochozoa</taxon>
        <taxon>Mollusca</taxon>
        <taxon>Gastropoda</taxon>
        <taxon>Heterobranchia</taxon>
        <taxon>Euthyneura</taxon>
        <taxon>Panpulmonata</taxon>
        <taxon>Hygrophila</taxon>
        <taxon>Lymnaeoidea</taxon>
        <taxon>Planorbidae</taxon>
        <taxon>Biomphalaria</taxon>
    </lineage>
</organism>
<dbReference type="OrthoDB" id="425344at2759"/>
<reference evidence="15" key="1">
    <citation type="submission" date="2025-08" db="UniProtKB">
        <authorList>
            <consortium name="RefSeq"/>
        </authorList>
    </citation>
    <scope>IDENTIFICATION</scope>
</reference>
<dbReference type="Proteomes" id="UP001165740">
    <property type="component" value="Chromosome 4"/>
</dbReference>
<dbReference type="InterPro" id="IPR028082">
    <property type="entry name" value="Peripla_BP_I"/>
</dbReference>
<keyword evidence="6" id="KW-0297">G-protein coupled receptor</keyword>
<protein>
    <submittedName>
        <fullName evidence="15">Metabotropic glutamate receptor 8-like</fullName>
    </submittedName>
</protein>
<dbReference type="Pfam" id="PF00003">
    <property type="entry name" value="7tm_3"/>
    <property type="match status" value="1"/>
</dbReference>
<evidence type="ECO:0000256" key="11">
    <source>
        <dbReference type="SAM" id="Phobius"/>
    </source>
</evidence>
<dbReference type="FunFam" id="2.10.50.30:FF:000001">
    <property type="entry name" value="metabotropic glutamate receptor 1"/>
    <property type="match status" value="1"/>
</dbReference>
<dbReference type="InterPro" id="IPR038550">
    <property type="entry name" value="GPCR_3_9-Cys_sf"/>
</dbReference>
<evidence type="ECO:0000259" key="13">
    <source>
        <dbReference type="PROSITE" id="PS50259"/>
    </source>
</evidence>
<feature type="transmembrane region" description="Helical" evidence="11">
    <location>
        <begin position="799"/>
        <end position="820"/>
    </location>
</feature>
<evidence type="ECO:0000256" key="2">
    <source>
        <dbReference type="ARBA" id="ARBA00007242"/>
    </source>
</evidence>
<keyword evidence="12" id="KW-0732">Signal</keyword>
<dbReference type="PROSITE" id="PS50259">
    <property type="entry name" value="G_PROTEIN_RECEP_F3_4"/>
    <property type="match status" value="1"/>
</dbReference>
<keyword evidence="5 11" id="KW-1133">Transmembrane helix</keyword>
<dbReference type="GO" id="GO:0005886">
    <property type="term" value="C:plasma membrane"/>
    <property type="evidence" value="ECO:0007669"/>
    <property type="project" value="UniProtKB-SubCell"/>
</dbReference>
<dbReference type="OMA" id="MPCGDIR"/>
<evidence type="ECO:0000256" key="6">
    <source>
        <dbReference type="ARBA" id="ARBA00023040"/>
    </source>
</evidence>
<dbReference type="GeneID" id="106068234"/>
<dbReference type="Gene3D" id="2.10.50.30">
    <property type="entry name" value="GPCR, family 3, nine cysteines domain"/>
    <property type="match status" value="1"/>
</dbReference>
<keyword evidence="14" id="KW-1185">Reference proteome</keyword>
<keyword evidence="7 11" id="KW-0472">Membrane</keyword>
<comment type="similarity">
    <text evidence="2">Belongs to the G-protein coupled receptor 3 family.</text>
</comment>
<evidence type="ECO:0000256" key="1">
    <source>
        <dbReference type="ARBA" id="ARBA00004651"/>
    </source>
</evidence>
<dbReference type="InterPro" id="IPR017978">
    <property type="entry name" value="GPCR_3_C"/>
</dbReference>
<dbReference type="CDD" id="cd15934">
    <property type="entry name" value="7tmC_mGluRs_group2_3"/>
    <property type="match status" value="1"/>
</dbReference>
<evidence type="ECO:0000256" key="9">
    <source>
        <dbReference type="ARBA" id="ARBA00023180"/>
    </source>
</evidence>
<evidence type="ECO:0000313" key="15">
    <source>
        <dbReference type="RefSeq" id="XP_055883347.1"/>
    </source>
</evidence>
<dbReference type="FunFam" id="3.40.50.2300:FF:000145">
    <property type="entry name" value="Glutamate receptor, metabotropic"/>
    <property type="match status" value="1"/>
</dbReference>
<feature type="domain" description="G-protein coupled receptors family 3 profile" evidence="13">
    <location>
        <begin position="608"/>
        <end position="873"/>
    </location>
</feature>
<feature type="transmembrane region" description="Helical" evidence="11">
    <location>
        <begin position="646"/>
        <end position="666"/>
    </location>
</feature>
<keyword evidence="10" id="KW-0807">Transducer</keyword>
<keyword evidence="3" id="KW-1003">Cell membrane</keyword>
<keyword evidence="4 11" id="KW-0812">Transmembrane</keyword>
<feature type="transmembrane region" description="Helical" evidence="11">
    <location>
        <begin position="762"/>
        <end position="787"/>
    </location>
</feature>
<dbReference type="InterPro" id="IPR011500">
    <property type="entry name" value="GPCR_3_9-Cys_dom"/>
</dbReference>
<feature type="transmembrane region" description="Helical" evidence="11">
    <location>
        <begin position="678"/>
        <end position="699"/>
    </location>
</feature>
<evidence type="ECO:0000256" key="4">
    <source>
        <dbReference type="ARBA" id="ARBA00022692"/>
    </source>
</evidence>
<evidence type="ECO:0000256" key="8">
    <source>
        <dbReference type="ARBA" id="ARBA00023170"/>
    </source>
</evidence>
<name>A0A9W3A7R8_BIOGL</name>
<comment type="subcellular location">
    <subcellularLocation>
        <location evidence="1">Cell membrane</location>
        <topology evidence="1">Multi-pass membrane protein</topology>
    </subcellularLocation>
</comment>
<sequence length="1035" mass="113924">MKPVCLKTFSKSSAKKPLGRSCVQLLIFHLLLPTVSSLDQHSPVLKSAISLRHDKEEITNETLSMLSAKIIEDGDVIFGGLFPMHEQSLHKSHCGKLKREKGIQRLEAMLYAVDMINADPKLLPGLKIGLHVLDTCSDDTYALEQCMDFIKAQMSNIDKDDYVCTDGSIPQRPLLKPVAGVIGAASSPVSIMVANILRLFKIPQISYASTSADLSDKTRFEYFSRVVPPDNYQAQAMADTARALGWTYVNTLADSGTYGEKGIQAFVEATKNSGLCISRAESIPRGADDNRLRLIVDSLLKGENNAKAIMMFANEDNSRRVVQAISRLNKTDSVYLLASDSWGAKVHPVYRQEADAEGTVTILPMRSMIPGFDEYFLNLTVNHTRNPWFKEFWSEIFNCTIDNFHNGAKACTGNESLKNWKDYNQEGLVQFVIDSVYALAHAVNDMLAAYCTDGFVRCPILKQLSGPVFLQFIRNVSFVGVSGDEVKFNTNGDSLGRYDIFQFQKVNDEFKYIKVGEWIDRLYLNKSSMRWKNGSTDIPRSICSEPCSFGHAKLSSSDCCWNCVPCKENEYLPDETQCLPCPTDSRPNATLTGCERLPVVTLVPASLWFILPVAFSIAGVCCTIFVFAVFLVFNKTPLIMASGRELCYILLFGIALSYCTSVAMLARPSVLTCAIRRLGLGVSLCFVYAAILTKTNRIFRIFSVGIKAMVKRPSYTSPKSQIFICSALVSVQIVGAFTWIGFEKPSVVYVTHEKDTLVLKCRASQIATIVSLFYNIFLIILCTVYAFKTRKIPQNFNEAKYIAFTMYSTCIVWCAFVPIYFGANHDFKIEVTSLCMCVNISATVALFCLFAPKVYIVLLQPHKNIRQTSSASLSASSKTARTFYDPSTASTGIGCSGAVPPSSCLYNDLNGGVYCGEIPSEPPLPPPSRERKKNSVQVVLTNSSGGVVITTTTTAAPITSSAGAERHSGELAVDEEIEQMVLDDPDASDGPHVQRHHGGSVVLFTNVMGGLNETEDSSSSCDESSPVKIVSLDIT</sequence>
<accession>A0A9W3A7R8</accession>
<dbReference type="GO" id="GO:0004930">
    <property type="term" value="F:G protein-coupled receptor activity"/>
    <property type="evidence" value="ECO:0007669"/>
    <property type="project" value="UniProtKB-KW"/>
</dbReference>
<dbReference type="AlphaFoldDB" id="A0A9W3A7R8"/>
<dbReference type="InterPro" id="IPR050726">
    <property type="entry name" value="mGluR"/>
</dbReference>
<dbReference type="Gene3D" id="3.40.50.2300">
    <property type="match status" value="2"/>
</dbReference>
<dbReference type="Pfam" id="PF01094">
    <property type="entry name" value="ANF_receptor"/>
    <property type="match status" value="1"/>
</dbReference>
<dbReference type="PROSITE" id="PS00981">
    <property type="entry name" value="G_PROTEIN_RECEP_F3_3"/>
    <property type="match status" value="1"/>
</dbReference>
<dbReference type="Pfam" id="PF07562">
    <property type="entry name" value="NCD3G"/>
    <property type="match status" value="1"/>
</dbReference>
<proteinExistence type="inferred from homology"/>
<dbReference type="InterPro" id="IPR017979">
    <property type="entry name" value="GPCR_3_CS"/>
</dbReference>
<evidence type="ECO:0000256" key="5">
    <source>
        <dbReference type="ARBA" id="ARBA00022989"/>
    </source>
</evidence>
<dbReference type="InterPro" id="IPR000162">
    <property type="entry name" value="GPCR_3_mtglu_rcpt"/>
</dbReference>
<dbReference type="InterPro" id="IPR000337">
    <property type="entry name" value="GPCR_3"/>
</dbReference>
<evidence type="ECO:0000256" key="3">
    <source>
        <dbReference type="ARBA" id="ARBA00022475"/>
    </source>
</evidence>